<gene>
    <name evidence="2" type="ORF">Cme02nite_65750</name>
</gene>
<accession>A0A8J3PJ80</accession>
<dbReference type="AlphaFoldDB" id="A0A8J3PJ80"/>
<sequence length="160" mass="17500">MSRTWPSPAIRLIRCGVVGLTYLLVAVAALTGLIEDAGSVASTIVTGLASAAGMLILQASWHEPLVLTRDGIIVGNSRREIVFAQVAQATADPDGVYLRLRDGGVVFAAVGLRLRVDRRRHRRRRIEQATRLINEKVTRHDLMRRVAEGLGTVQQVRSGR</sequence>
<feature type="transmembrane region" description="Helical" evidence="1">
    <location>
        <begin position="40"/>
        <end position="59"/>
    </location>
</feature>
<keyword evidence="1" id="KW-0472">Membrane</keyword>
<dbReference type="RefSeq" id="WP_166381037.1">
    <property type="nucleotide sequence ID" value="NZ_BAAATT010000019.1"/>
</dbReference>
<organism evidence="2 3">
    <name type="scientific">Catellatospora methionotrophica</name>
    <dbReference type="NCBI Taxonomy" id="121620"/>
    <lineage>
        <taxon>Bacteria</taxon>
        <taxon>Bacillati</taxon>
        <taxon>Actinomycetota</taxon>
        <taxon>Actinomycetes</taxon>
        <taxon>Micromonosporales</taxon>
        <taxon>Micromonosporaceae</taxon>
        <taxon>Catellatospora</taxon>
    </lineage>
</organism>
<keyword evidence="1" id="KW-1133">Transmembrane helix</keyword>
<proteinExistence type="predicted"/>
<keyword evidence="1" id="KW-0812">Transmembrane</keyword>
<evidence type="ECO:0000313" key="2">
    <source>
        <dbReference type="EMBL" id="GIG18243.1"/>
    </source>
</evidence>
<reference evidence="2" key="1">
    <citation type="submission" date="2021-01" db="EMBL/GenBank/DDBJ databases">
        <title>Whole genome shotgun sequence of Catellatospora methionotrophica NBRC 14553.</title>
        <authorList>
            <person name="Komaki H."/>
            <person name="Tamura T."/>
        </authorList>
    </citation>
    <scope>NUCLEOTIDE SEQUENCE</scope>
    <source>
        <strain evidence="2">NBRC 14553</strain>
    </source>
</reference>
<evidence type="ECO:0000313" key="3">
    <source>
        <dbReference type="Proteomes" id="UP000660339"/>
    </source>
</evidence>
<name>A0A8J3PJ80_9ACTN</name>
<evidence type="ECO:0000256" key="1">
    <source>
        <dbReference type="SAM" id="Phobius"/>
    </source>
</evidence>
<evidence type="ECO:0008006" key="4">
    <source>
        <dbReference type="Google" id="ProtNLM"/>
    </source>
</evidence>
<dbReference type="Proteomes" id="UP000660339">
    <property type="component" value="Unassembled WGS sequence"/>
</dbReference>
<dbReference type="EMBL" id="BONJ01000039">
    <property type="protein sequence ID" value="GIG18243.1"/>
    <property type="molecule type" value="Genomic_DNA"/>
</dbReference>
<keyword evidence="3" id="KW-1185">Reference proteome</keyword>
<comment type="caution">
    <text evidence="2">The sequence shown here is derived from an EMBL/GenBank/DDBJ whole genome shotgun (WGS) entry which is preliminary data.</text>
</comment>
<protein>
    <recommendedName>
        <fullName evidence="4">PH domain-containing protein</fullName>
    </recommendedName>
</protein>
<feature type="transmembrane region" description="Helical" evidence="1">
    <location>
        <begin position="12"/>
        <end position="34"/>
    </location>
</feature>